<organism evidence="1 2">
    <name type="scientific">Rhizoctonia solani</name>
    <dbReference type="NCBI Taxonomy" id="456999"/>
    <lineage>
        <taxon>Eukaryota</taxon>
        <taxon>Fungi</taxon>
        <taxon>Dikarya</taxon>
        <taxon>Basidiomycota</taxon>
        <taxon>Agaricomycotina</taxon>
        <taxon>Agaricomycetes</taxon>
        <taxon>Cantharellales</taxon>
        <taxon>Ceratobasidiaceae</taxon>
        <taxon>Rhizoctonia</taxon>
    </lineage>
</organism>
<reference evidence="1" key="1">
    <citation type="submission" date="2020-09" db="EMBL/GenBank/DDBJ databases">
        <title>Comparative genome analyses of four rice-infecting Rhizoctonia solani isolates reveal extensive enrichment of homogalacturonan modification genes.</title>
        <authorList>
            <person name="Lee D.-Y."/>
            <person name="Jeon J."/>
            <person name="Kim K.-T."/>
            <person name="Cheong K."/>
            <person name="Song H."/>
            <person name="Choi G."/>
            <person name="Ko J."/>
            <person name="Opiyo S.O."/>
            <person name="Zuo S."/>
            <person name="Madhav S."/>
            <person name="Lee Y.-H."/>
            <person name="Wang G.-L."/>
        </authorList>
    </citation>
    <scope>NUCLEOTIDE SEQUENCE</scope>
    <source>
        <strain evidence="1">AG1-IA WGL</strain>
    </source>
</reference>
<comment type="caution">
    <text evidence="1">The sequence shown here is derived from an EMBL/GenBank/DDBJ whole genome shotgun (WGS) entry which is preliminary data.</text>
</comment>
<dbReference type="Proteomes" id="UP000602905">
    <property type="component" value="Unassembled WGS sequence"/>
</dbReference>
<sequence length="560" mass="63243">MPTNKHKSQSRRFDPTRYVAAVMYRYALAPTIRAIGASSRSQPKLLSFIPNKRQPIQVVLDFPLDSNWDSGAPHEWYTGQPEKIFYSLEYRKEKSGVRHEFIVVVFKDGTRCRFDRAAEDAGRINAPLEEGTKSKDTARIIKTDDDQKEVDSSELLLTLSFPNGEDLSLILSICHSIKTHPLAASYNLFIYNCYFFSWTITCIAARRAVDWDGFAQSEETWATIVNDSLKHLAPASLNRSKASTGKRFLARVSKIGKFVGFKPKPSLPDAPMFHSLVDGAESHQEKFSSLLRKPLIELRETIRLSIRNLLLRSQLASTLEEQIDKDVRDAATQVISLSAVRAAGEMAMRVITALHPAKPESLVYAGLEWSDHCDIAWDVTCAAAAAAESAESAKAAPADGWVQEWDRVWQLQWDAKITAGDGDQNRPIGQNACRQARTAWRREWDHMHSVREEHISQIVNSMQEGILAKIPDLDDDRLKIGERAKANVVKRLFIDKKAQVQNEVPQPPLQEYIESRIVKHCETVQNFGFASYEDGLEKIESAMHQIWIKTVEALPDKNSK</sequence>
<proteinExistence type="predicted"/>
<accession>A0A8H7HKN3</accession>
<dbReference type="OrthoDB" id="3255780at2759"/>
<name>A0A8H7HKN3_9AGAM</name>
<evidence type="ECO:0000313" key="2">
    <source>
        <dbReference type="Proteomes" id="UP000602905"/>
    </source>
</evidence>
<evidence type="ECO:0000313" key="1">
    <source>
        <dbReference type="EMBL" id="KAF8698583.1"/>
    </source>
</evidence>
<protein>
    <submittedName>
        <fullName evidence="1">Uncharacterized protein</fullName>
    </submittedName>
</protein>
<dbReference type="EMBL" id="JACYCD010000249">
    <property type="protein sequence ID" value="KAF8698583.1"/>
    <property type="molecule type" value="Genomic_DNA"/>
</dbReference>
<feature type="non-terminal residue" evidence="1">
    <location>
        <position position="1"/>
    </location>
</feature>
<dbReference type="AlphaFoldDB" id="A0A8H7HKN3"/>
<gene>
    <name evidence="1" type="ORF">RHS03_07512</name>
</gene>